<keyword evidence="2" id="KW-0813">Transport</keyword>
<protein>
    <submittedName>
        <fullName evidence="4">Uncharacterized protein</fullName>
    </submittedName>
</protein>
<dbReference type="Proteomes" id="UP000886520">
    <property type="component" value="Chromosome 10"/>
</dbReference>
<proteinExistence type="inferred from homology"/>
<dbReference type="EMBL" id="JABFUD020000010">
    <property type="protein sequence ID" value="KAI5074653.1"/>
    <property type="molecule type" value="Genomic_DNA"/>
</dbReference>
<comment type="caution">
    <text evidence="4">The sequence shown here is derived from an EMBL/GenBank/DDBJ whole genome shotgun (WGS) entry which is preliminary data.</text>
</comment>
<comment type="similarity">
    <text evidence="1">Belongs to the V-ATPase E subunit family.</text>
</comment>
<dbReference type="OrthoDB" id="10263003at2759"/>
<dbReference type="Gene3D" id="3.30.2320.30">
    <property type="entry name" value="ATP synthase, E subunit, C-terminal"/>
    <property type="match status" value="1"/>
</dbReference>
<dbReference type="PANTHER" id="PTHR45715">
    <property type="entry name" value="ATPASE H+-TRANSPORTING V1 SUBUNIT E1A-RELATED"/>
    <property type="match status" value="1"/>
</dbReference>
<organism evidence="4 5">
    <name type="scientific">Adiantum capillus-veneris</name>
    <name type="common">Maidenhair fern</name>
    <dbReference type="NCBI Taxonomy" id="13818"/>
    <lineage>
        <taxon>Eukaryota</taxon>
        <taxon>Viridiplantae</taxon>
        <taxon>Streptophyta</taxon>
        <taxon>Embryophyta</taxon>
        <taxon>Tracheophyta</taxon>
        <taxon>Polypodiopsida</taxon>
        <taxon>Polypodiidae</taxon>
        <taxon>Polypodiales</taxon>
        <taxon>Pteridineae</taxon>
        <taxon>Pteridaceae</taxon>
        <taxon>Vittarioideae</taxon>
        <taxon>Adiantum</taxon>
    </lineage>
</organism>
<keyword evidence="5" id="KW-1185">Reference proteome</keyword>
<dbReference type="InterPro" id="IPR002842">
    <property type="entry name" value="ATPase_V1_Esu"/>
</dbReference>
<evidence type="ECO:0000256" key="3">
    <source>
        <dbReference type="ARBA" id="ARBA00023065"/>
    </source>
</evidence>
<name>A0A9D4UV88_ADICA</name>
<reference evidence="4" key="1">
    <citation type="submission" date="2021-01" db="EMBL/GenBank/DDBJ databases">
        <title>Adiantum capillus-veneris genome.</title>
        <authorList>
            <person name="Fang Y."/>
            <person name="Liao Q."/>
        </authorList>
    </citation>
    <scope>NUCLEOTIDE SEQUENCE</scope>
    <source>
        <strain evidence="4">H3</strain>
        <tissue evidence="4">Leaf</tissue>
    </source>
</reference>
<dbReference type="Pfam" id="PF01991">
    <property type="entry name" value="vATP-synt_E"/>
    <property type="match status" value="1"/>
</dbReference>
<dbReference type="HAMAP" id="MF_00311">
    <property type="entry name" value="ATP_synth_E_arch"/>
    <property type="match status" value="1"/>
</dbReference>
<gene>
    <name evidence="4" type="ORF">GOP47_0010614</name>
</gene>
<dbReference type="InterPro" id="IPR038495">
    <property type="entry name" value="ATPase_E_C"/>
</dbReference>
<evidence type="ECO:0000313" key="5">
    <source>
        <dbReference type="Proteomes" id="UP000886520"/>
    </source>
</evidence>
<evidence type="ECO:0000313" key="4">
    <source>
        <dbReference type="EMBL" id="KAI5074653.1"/>
    </source>
</evidence>
<dbReference type="GO" id="GO:0033178">
    <property type="term" value="C:proton-transporting two-sector ATPase complex, catalytic domain"/>
    <property type="evidence" value="ECO:0007669"/>
    <property type="project" value="InterPro"/>
</dbReference>
<sequence>MEDNDVSRQLQQMMAFIKQEADEKAHEVSISSEEESDVLKQEIFEVEQQKIKQEYDRKEKQVDTRKKIEYSMQLNNSRLRVLQAQDDLVQDIKKAAQVQMYTLSADHTTYKHLIRDLIVQGLIKLKEPHLVLKCRHADLKLVKSVLQLAKDRFAAKMKDHPPDVVIDEETFLPAADELNTPGRTCAGGVILTSRDGRVICDNTLDSRLEVTFKQILPEIRRRFFGT</sequence>
<evidence type="ECO:0000256" key="2">
    <source>
        <dbReference type="ARBA" id="ARBA00022448"/>
    </source>
</evidence>
<keyword evidence="3" id="KW-0406">Ion transport</keyword>
<dbReference type="AlphaFoldDB" id="A0A9D4UV88"/>
<dbReference type="Gene3D" id="6.10.250.1620">
    <property type="match status" value="1"/>
</dbReference>
<dbReference type="GO" id="GO:0046961">
    <property type="term" value="F:proton-transporting ATPase activity, rotational mechanism"/>
    <property type="evidence" value="ECO:0007669"/>
    <property type="project" value="InterPro"/>
</dbReference>
<evidence type="ECO:0000256" key="1">
    <source>
        <dbReference type="ARBA" id="ARBA00005901"/>
    </source>
</evidence>
<accession>A0A9D4UV88</accession>
<dbReference type="SUPFAM" id="SSF160527">
    <property type="entry name" value="V-type ATPase subunit E-like"/>
    <property type="match status" value="1"/>
</dbReference>